<evidence type="ECO:0000313" key="2">
    <source>
        <dbReference type="Proteomes" id="UP000278475"/>
    </source>
</evidence>
<gene>
    <name evidence="1" type="ORF">DRJ31_09535</name>
</gene>
<dbReference type="AlphaFoldDB" id="A0A497EL79"/>
<dbReference type="EMBL" id="QMQV01000160">
    <property type="protein sequence ID" value="RLE46909.1"/>
    <property type="molecule type" value="Genomic_DNA"/>
</dbReference>
<organism evidence="1 2">
    <name type="scientific">Thermoproteota archaeon</name>
    <dbReference type="NCBI Taxonomy" id="2056631"/>
    <lineage>
        <taxon>Archaea</taxon>
        <taxon>Thermoproteota</taxon>
    </lineage>
</organism>
<feature type="non-terminal residue" evidence="1">
    <location>
        <position position="472"/>
    </location>
</feature>
<name>A0A497EL79_9CREN</name>
<dbReference type="Proteomes" id="UP000278475">
    <property type="component" value="Unassembled WGS sequence"/>
</dbReference>
<proteinExistence type="predicted"/>
<sequence length="472" mass="50513">MTKQWPKNAKRKLYLLAALGLVLILSGGAFAYTYTTAGGTIGIGDPAANVATCNTATSQPSWNSVTANLSANTTCGEVPTGDLFDLTPNAAYTGDLQVGVYLTNAADLIKAYKYLNMKLYLEGSEEASQTPSYQVLSLQNGRANFSLAGITSSSKSWTQTSQSDFEDGTLSQLDTTTSPGDVILDKFSDNVTDSFNDQSKIASAANVTISGGQVKLDYMTGVTANETLRPNAVGDLTELDQTPTSGANWDKVDEASPDGDSTYVETNSWTMEHDLYNLPSHATGSGTINYVRVYMVARNTTTSPARASAHTYLKTNGASYNGTTEWLTDTYASYSYQWNNNPQSGNPWTWTEIDNLQVGVGLQAPKGSGPPSGRYARCTQVYVEVNYTPRTYYSRGTVTSINLLSGADVVSIDDFYYDASAIPSGTGLKVQFSTDNTTWYNSSGTPGGWDTLSQGSANISLSGLGWSGANFY</sequence>
<protein>
    <submittedName>
        <fullName evidence="1">Uncharacterized protein</fullName>
    </submittedName>
</protein>
<comment type="caution">
    <text evidence="1">The sequence shown here is derived from an EMBL/GenBank/DDBJ whole genome shotgun (WGS) entry which is preliminary data.</text>
</comment>
<accession>A0A497EL79</accession>
<reference evidence="1 2" key="1">
    <citation type="submission" date="2018-06" db="EMBL/GenBank/DDBJ databases">
        <title>Extensive metabolic versatility and redundancy in microbially diverse, dynamic hydrothermal sediments.</title>
        <authorList>
            <person name="Dombrowski N."/>
            <person name="Teske A."/>
            <person name="Baker B.J."/>
        </authorList>
    </citation>
    <scope>NUCLEOTIDE SEQUENCE [LARGE SCALE GENOMIC DNA]</scope>
    <source>
        <strain evidence="1">B66_G16</strain>
    </source>
</reference>
<evidence type="ECO:0000313" key="1">
    <source>
        <dbReference type="EMBL" id="RLE46909.1"/>
    </source>
</evidence>